<evidence type="ECO:0000313" key="2">
    <source>
        <dbReference type="Proteomes" id="UP000198982"/>
    </source>
</evidence>
<dbReference type="EMBL" id="FNTJ01000001">
    <property type="protein sequence ID" value="SEB74198.1"/>
    <property type="molecule type" value="Genomic_DNA"/>
</dbReference>
<accession>A0A1H4LUC8</accession>
<gene>
    <name evidence="1" type="ORF">SAMN05216178_2081</name>
</gene>
<dbReference type="AlphaFoldDB" id="A0A1H4LUC8"/>
<keyword evidence="2" id="KW-1185">Reference proteome</keyword>
<protein>
    <submittedName>
        <fullName evidence="1">Uncharacterized protein</fullName>
    </submittedName>
</protein>
<name>A0A1H4LUC8_9PSED</name>
<dbReference type="RefSeq" id="WP_092312950.1">
    <property type="nucleotide sequence ID" value="NZ_FNTJ01000001.1"/>
</dbReference>
<dbReference type="Proteomes" id="UP000198982">
    <property type="component" value="Unassembled WGS sequence"/>
</dbReference>
<proteinExistence type="predicted"/>
<evidence type="ECO:0000313" key="1">
    <source>
        <dbReference type="EMBL" id="SEB74198.1"/>
    </source>
</evidence>
<organism evidence="1 2">
    <name type="scientific">Pseudomonas saponiphila</name>
    <dbReference type="NCBI Taxonomy" id="556534"/>
    <lineage>
        <taxon>Bacteria</taxon>
        <taxon>Pseudomonadati</taxon>
        <taxon>Pseudomonadota</taxon>
        <taxon>Gammaproteobacteria</taxon>
        <taxon>Pseudomonadales</taxon>
        <taxon>Pseudomonadaceae</taxon>
        <taxon>Pseudomonas</taxon>
    </lineage>
</organism>
<reference evidence="2" key="1">
    <citation type="submission" date="2016-10" db="EMBL/GenBank/DDBJ databases">
        <authorList>
            <person name="Varghese N."/>
            <person name="Submissions S."/>
        </authorList>
    </citation>
    <scope>NUCLEOTIDE SEQUENCE [LARGE SCALE GENOMIC DNA]</scope>
    <source>
        <strain evidence="2">DSM 9751</strain>
    </source>
</reference>
<sequence length="203" mass="23124">MLPITFFELFEQHLNDSTLEHSSSFGLETFSADELAAKGYELIGDPADFHFFEKSHATLYHRRAQEVILKCYFFNQQRLGSGFSIVRGVRLGSLLRHCKLLEQQGNGIRPNLAWYFSDDKKEGAVILNDRHVMRFNQWSYKGAYQVATLESDFDSSNPLGQAATRSVKHAFAHHSLESMRQEARNARQPGAFLRLLGAMHDGI</sequence>